<dbReference type="EMBL" id="PJNB01000001">
    <property type="protein sequence ID" value="PKW15386.1"/>
    <property type="molecule type" value="Genomic_DNA"/>
</dbReference>
<keyword evidence="2" id="KW-1133">Transmembrane helix</keyword>
<keyword evidence="2" id="KW-0812">Transmembrane</keyword>
<accession>A0A2N3XXJ6</accession>
<evidence type="ECO:0000256" key="1">
    <source>
        <dbReference type="SAM" id="MobiDB-lite"/>
    </source>
</evidence>
<keyword evidence="2" id="KW-0472">Membrane</keyword>
<feature type="region of interest" description="Disordered" evidence="1">
    <location>
        <begin position="1"/>
        <end position="60"/>
    </location>
</feature>
<sequence>MTDGPLPEPNASAPQPDAATPIPIPSPIPNVAHFAPTPPHPPLQQPWTNTAGPGWTGGSPAVNEPKGFGLAGAAMILGLLGCVLPFLPIDLTGVRPYIPFPFGLAGLALAVVGCTGRRRGKPLAVVGAILSVLALVLGVAMLVGHALH</sequence>
<name>A0A2N3XXJ6_SACSN</name>
<proteinExistence type="predicted"/>
<feature type="transmembrane region" description="Helical" evidence="2">
    <location>
        <begin position="123"/>
        <end position="147"/>
    </location>
</feature>
<gene>
    <name evidence="3" type="ORF">A8926_3086</name>
</gene>
<evidence type="ECO:0000313" key="4">
    <source>
        <dbReference type="Proteomes" id="UP000233786"/>
    </source>
</evidence>
<organism evidence="3 4">
    <name type="scientific">Saccharopolyspora spinosa</name>
    <dbReference type="NCBI Taxonomy" id="60894"/>
    <lineage>
        <taxon>Bacteria</taxon>
        <taxon>Bacillati</taxon>
        <taxon>Actinomycetota</taxon>
        <taxon>Actinomycetes</taxon>
        <taxon>Pseudonocardiales</taxon>
        <taxon>Pseudonocardiaceae</taxon>
        <taxon>Saccharopolyspora</taxon>
    </lineage>
</organism>
<keyword evidence="4" id="KW-1185">Reference proteome</keyword>
<feature type="transmembrane region" description="Helical" evidence="2">
    <location>
        <begin position="98"/>
        <end position="116"/>
    </location>
</feature>
<evidence type="ECO:0000313" key="3">
    <source>
        <dbReference type="EMBL" id="PKW15386.1"/>
    </source>
</evidence>
<comment type="caution">
    <text evidence="3">The sequence shown here is derived from an EMBL/GenBank/DDBJ whole genome shotgun (WGS) entry which is preliminary data.</text>
</comment>
<protein>
    <submittedName>
        <fullName evidence="3">Uncharacterized protein</fullName>
    </submittedName>
</protein>
<evidence type="ECO:0000256" key="2">
    <source>
        <dbReference type="SAM" id="Phobius"/>
    </source>
</evidence>
<dbReference type="Proteomes" id="UP000233786">
    <property type="component" value="Unassembled WGS sequence"/>
</dbReference>
<dbReference type="AlphaFoldDB" id="A0A2N3XXJ6"/>
<reference evidence="3" key="1">
    <citation type="submission" date="2017-12" db="EMBL/GenBank/DDBJ databases">
        <title>Sequencing the genomes of 1000 Actinobacteria strains.</title>
        <authorList>
            <person name="Klenk H.-P."/>
        </authorList>
    </citation>
    <scope>NUCLEOTIDE SEQUENCE [LARGE SCALE GENOMIC DNA]</scope>
    <source>
        <strain evidence="3">DSM 44228</strain>
    </source>
</reference>
<feature type="transmembrane region" description="Helical" evidence="2">
    <location>
        <begin position="68"/>
        <end position="86"/>
    </location>
</feature>